<dbReference type="InParanoid" id="A0A7E5VLE6"/>
<dbReference type="GeneID" id="113494811"/>
<name>A0A7E5VLE6_TRINI</name>
<keyword evidence="2" id="KW-1185">Reference proteome</keyword>
<evidence type="ECO:0000313" key="3">
    <source>
        <dbReference type="RefSeq" id="XP_026729095.1"/>
    </source>
</evidence>
<reference evidence="3" key="1">
    <citation type="submission" date="2025-08" db="UniProtKB">
        <authorList>
            <consortium name="RefSeq"/>
        </authorList>
    </citation>
    <scope>IDENTIFICATION</scope>
</reference>
<feature type="compositionally biased region" description="Acidic residues" evidence="1">
    <location>
        <begin position="45"/>
        <end position="71"/>
    </location>
</feature>
<dbReference type="AlphaFoldDB" id="A0A7E5VLE6"/>
<dbReference type="Proteomes" id="UP000322000">
    <property type="component" value="Chromosome 6"/>
</dbReference>
<proteinExistence type="predicted"/>
<protein>
    <submittedName>
        <fullName evidence="3">Uncharacterized protein LOC113494811 isoform X1</fullName>
    </submittedName>
</protein>
<sequence length="429" mass="49424">MTSRKIENVHLELLEKLFADSGLECIRSPVLSSESSSSLGASEEHGEEEEEEEAAIETVAEEEEKSPVVEEELEELPEIFPSPSLRHLLSDKVRHIQKQNRIHVLPEEFKKRINPQNIPKIAVTPQQKYIEMLGDLVGCKRYRSSLAEFWFLDTLANLLWRAQDDELDRPTQAILILWFCEWMKEMQHFDAASRPRMMKRFKDNMLAAAKILATEDRLPAPSEAGVYYKAVDEPDDPEHTKSSTHTIKHLVNFEGAVYECCLRDLIKIIHYIFDLFSSDYQYNLVRSVFTFTPEYALIDAPYQIQNPKRMYAALKVKPKKEAKSPKKEIKPVKGKRKEDTSEYLALLDVGINLYSILYVFECTRYRFVPNSQWCLKIVGKSQKPQTHSSVPQTNNEGKHPEETLITRIGICNRQSAKASIVIIAYSFPV</sequence>
<gene>
    <name evidence="3" type="primary">LOC113494811</name>
</gene>
<evidence type="ECO:0000313" key="2">
    <source>
        <dbReference type="Proteomes" id="UP000322000"/>
    </source>
</evidence>
<dbReference type="RefSeq" id="XP_026729095.1">
    <property type="nucleotide sequence ID" value="XM_026873294.1"/>
</dbReference>
<feature type="compositionally biased region" description="Low complexity" evidence="1">
    <location>
        <begin position="32"/>
        <end position="41"/>
    </location>
</feature>
<feature type="region of interest" description="Disordered" evidence="1">
    <location>
        <begin position="29"/>
        <end position="71"/>
    </location>
</feature>
<dbReference type="OrthoDB" id="6776666at2759"/>
<dbReference type="KEGG" id="tnl:113494811"/>
<accession>A0A7E5VLE6</accession>
<organism evidence="2 3">
    <name type="scientific">Trichoplusia ni</name>
    <name type="common">Cabbage looper</name>
    <dbReference type="NCBI Taxonomy" id="7111"/>
    <lineage>
        <taxon>Eukaryota</taxon>
        <taxon>Metazoa</taxon>
        <taxon>Ecdysozoa</taxon>
        <taxon>Arthropoda</taxon>
        <taxon>Hexapoda</taxon>
        <taxon>Insecta</taxon>
        <taxon>Pterygota</taxon>
        <taxon>Neoptera</taxon>
        <taxon>Endopterygota</taxon>
        <taxon>Lepidoptera</taxon>
        <taxon>Glossata</taxon>
        <taxon>Ditrysia</taxon>
        <taxon>Noctuoidea</taxon>
        <taxon>Noctuidae</taxon>
        <taxon>Plusiinae</taxon>
        <taxon>Trichoplusia</taxon>
    </lineage>
</organism>
<evidence type="ECO:0000256" key="1">
    <source>
        <dbReference type="SAM" id="MobiDB-lite"/>
    </source>
</evidence>